<evidence type="ECO:0000313" key="2">
    <source>
        <dbReference type="EMBL" id="VEL18990.1"/>
    </source>
</evidence>
<evidence type="ECO:0000313" key="3">
    <source>
        <dbReference type="Proteomes" id="UP000784294"/>
    </source>
</evidence>
<accession>A0A3S5BUH9</accession>
<gene>
    <name evidence="2" type="ORF">PXEA_LOCUS12430</name>
</gene>
<proteinExistence type="predicted"/>
<dbReference type="Proteomes" id="UP000784294">
    <property type="component" value="Unassembled WGS sequence"/>
</dbReference>
<protein>
    <submittedName>
        <fullName evidence="2">Uncharacterized protein</fullName>
    </submittedName>
</protein>
<keyword evidence="3" id="KW-1185">Reference proteome</keyword>
<feature type="compositionally biased region" description="Polar residues" evidence="1">
    <location>
        <begin position="190"/>
        <end position="210"/>
    </location>
</feature>
<dbReference type="EMBL" id="CAAALY010039573">
    <property type="protein sequence ID" value="VEL18990.1"/>
    <property type="molecule type" value="Genomic_DNA"/>
</dbReference>
<feature type="region of interest" description="Disordered" evidence="1">
    <location>
        <begin position="186"/>
        <end position="210"/>
    </location>
</feature>
<dbReference type="AlphaFoldDB" id="A0A3S5BUH9"/>
<name>A0A3S5BUH9_9PLAT</name>
<comment type="caution">
    <text evidence="2">The sequence shown here is derived from an EMBL/GenBank/DDBJ whole genome shotgun (WGS) entry which is preliminary data.</text>
</comment>
<evidence type="ECO:0000256" key="1">
    <source>
        <dbReference type="SAM" id="MobiDB-lite"/>
    </source>
</evidence>
<feature type="region of interest" description="Disordered" evidence="1">
    <location>
        <begin position="1"/>
        <end position="20"/>
    </location>
</feature>
<sequence length="210" mass="23444">MTHDQLEDISDVEESGSPVSFFKHKHSCPTLRHRLDLSRSQLEGNELLQDEDQSDSLHKVEREETEEYEEEDYLEGEQDDNEICCVDGTLFETQLSKRACLRNRKLCSVDESTLFHSHIGATQHTPGSDSPNTFFGDKVTGTMFPGQPHSQKRRLGLLESSLEGVSQAAGLISSKFYTSSMALDAGPSGLRSQSHPEQLQLTSKATHFLS</sequence>
<organism evidence="2 3">
    <name type="scientific">Protopolystoma xenopodis</name>
    <dbReference type="NCBI Taxonomy" id="117903"/>
    <lineage>
        <taxon>Eukaryota</taxon>
        <taxon>Metazoa</taxon>
        <taxon>Spiralia</taxon>
        <taxon>Lophotrochozoa</taxon>
        <taxon>Platyhelminthes</taxon>
        <taxon>Monogenea</taxon>
        <taxon>Polyopisthocotylea</taxon>
        <taxon>Polystomatidea</taxon>
        <taxon>Polystomatidae</taxon>
        <taxon>Protopolystoma</taxon>
    </lineage>
</organism>
<feature type="region of interest" description="Disordered" evidence="1">
    <location>
        <begin position="42"/>
        <end position="76"/>
    </location>
</feature>
<reference evidence="2" key="1">
    <citation type="submission" date="2018-11" db="EMBL/GenBank/DDBJ databases">
        <authorList>
            <consortium name="Pathogen Informatics"/>
        </authorList>
    </citation>
    <scope>NUCLEOTIDE SEQUENCE</scope>
</reference>
<feature type="compositionally biased region" description="Acidic residues" evidence="1">
    <location>
        <begin position="63"/>
        <end position="76"/>
    </location>
</feature>